<dbReference type="Pfam" id="PF13175">
    <property type="entry name" value="AAA_15"/>
    <property type="match status" value="1"/>
</dbReference>
<evidence type="ECO:0000256" key="7">
    <source>
        <dbReference type="ARBA" id="ARBA00023136"/>
    </source>
</evidence>
<keyword evidence="6" id="KW-0406">Ion transport</keyword>
<keyword evidence="3" id="KW-1003">Cell membrane</keyword>
<keyword evidence="2" id="KW-0813">Transport</keyword>
<dbReference type="PANTHER" id="PTHR42771:SF2">
    <property type="entry name" value="IRON(3+)-HYDROXAMATE IMPORT ATP-BINDING PROTEIN FHUC"/>
    <property type="match status" value="1"/>
</dbReference>
<evidence type="ECO:0000256" key="6">
    <source>
        <dbReference type="ARBA" id="ARBA00023065"/>
    </source>
</evidence>
<evidence type="ECO:0000256" key="1">
    <source>
        <dbReference type="ARBA" id="ARBA00004202"/>
    </source>
</evidence>
<evidence type="ECO:0000256" key="3">
    <source>
        <dbReference type="ARBA" id="ARBA00022475"/>
    </source>
</evidence>
<dbReference type="Pfam" id="PF13476">
    <property type="entry name" value="AAA_23"/>
    <property type="match status" value="1"/>
</dbReference>
<dbReference type="Proteomes" id="UP000073816">
    <property type="component" value="Chromosome"/>
</dbReference>
<keyword evidence="10" id="KW-1185">Reference proteome</keyword>
<comment type="subcellular location">
    <subcellularLocation>
        <location evidence="1">Cell membrane</location>
        <topology evidence="1">Peripheral membrane protein</topology>
    </subcellularLocation>
</comment>
<dbReference type="KEGG" id="alm:AO498_11465"/>
<organism evidence="9 10">
    <name type="scientific">Algoriphagus sanaruensis</name>
    <dbReference type="NCBI Taxonomy" id="1727163"/>
    <lineage>
        <taxon>Bacteria</taxon>
        <taxon>Pseudomonadati</taxon>
        <taxon>Bacteroidota</taxon>
        <taxon>Cytophagia</taxon>
        <taxon>Cytophagales</taxon>
        <taxon>Cyclobacteriaceae</taxon>
        <taxon>Algoriphagus</taxon>
    </lineage>
</organism>
<dbReference type="STRING" id="1727163.AO498_11465"/>
<dbReference type="InterPro" id="IPR003593">
    <property type="entry name" value="AAA+_ATPase"/>
</dbReference>
<keyword evidence="4" id="KW-0410">Iron transport</keyword>
<dbReference type="InterPro" id="IPR027417">
    <property type="entry name" value="P-loop_NTPase"/>
</dbReference>
<dbReference type="Gene3D" id="3.40.50.300">
    <property type="entry name" value="P-loop containing nucleotide triphosphate hydrolases"/>
    <property type="match status" value="2"/>
</dbReference>
<dbReference type="InterPro" id="IPR041685">
    <property type="entry name" value="AAA_GajA/Old/RecF-like"/>
</dbReference>
<name>A0A142EPK0_9BACT</name>
<dbReference type="GO" id="GO:0006826">
    <property type="term" value="P:iron ion transport"/>
    <property type="evidence" value="ECO:0007669"/>
    <property type="project" value="UniProtKB-KW"/>
</dbReference>
<dbReference type="GO" id="GO:0005886">
    <property type="term" value="C:plasma membrane"/>
    <property type="evidence" value="ECO:0007669"/>
    <property type="project" value="UniProtKB-SubCell"/>
</dbReference>
<accession>A0A142EPK0</accession>
<keyword evidence="5" id="KW-0408">Iron</keyword>
<dbReference type="PATRIC" id="fig|1727163.4.peg.2398"/>
<dbReference type="PANTHER" id="PTHR42771">
    <property type="entry name" value="IRON(3+)-HYDROXAMATE IMPORT ATP-BINDING PROTEIN FHUC"/>
    <property type="match status" value="1"/>
</dbReference>
<dbReference type="SMART" id="SM00382">
    <property type="entry name" value="AAA"/>
    <property type="match status" value="1"/>
</dbReference>
<feature type="domain" description="AAA+ ATPase" evidence="8">
    <location>
        <begin position="33"/>
        <end position="234"/>
    </location>
</feature>
<dbReference type="RefSeq" id="WP_067547617.1">
    <property type="nucleotide sequence ID" value="NZ_CP012836.1"/>
</dbReference>
<dbReference type="InterPro" id="IPR038729">
    <property type="entry name" value="Rad50/SbcC_AAA"/>
</dbReference>
<proteinExistence type="predicted"/>
<reference evidence="10" key="1">
    <citation type="submission" date="2015-09" db="EMBL/GenBank/DDBJ databases">
        <title>Complete sequence of Algoriphagus sp. M8-2.</title>
        <authorList>
            <person name="Shintani M."/>
        </authorList>
    </citation>
    <scope>NUCLEOTIDE SEQUENCE [LARGE SCALE GENOMIC DNA]</scope>
    <source>
        <strain evidence="10">M8-2</strain>
    </source>
</reference>
<protein>
    <recommendedName>
        <fullName evidence="8">AAA+ ATPase domain-containing protein</fullName>
    </recommendedName>
</protein>
<evidence type="ECO:0000256" key="5">
    <source>
        <dbReference type="ARBA" id="ARBA00023004"/>
    </source>
</evidence>
<dbReference type="GO" id="GO:0006302">
    <property type="term" value="P:double-strand break repair"/>
    <property type="evidence" value="ECO:0007669"/>
    <property type="project" value="InterPro"/>
</dbReference>
<evidence type="ECO:0000256" key="4">
    <source>
        <dbReference type="ARBA" id="ARBA00022496"/>
    </source>
</evidence>
<dbReference type="EMBL" id="CP012836">
    <property type="protein sequence ID" value="AMQ57055.1"/>
    <property type="molecule type" value="Genomic_DNA"/>
</dbReference>
<evidence type="ECO:0000256" key="2">
    <source>
        <dbReference type="ARBA" id="ARBA00022448"/>
    </source>
</evidence>
<reference evidence="9 10" key="2">
    <citation type="journal article" date="2016" name="Genome Announc.">
        <title>Complete Genome Sequence of Algoriphagus sp. Strain M8-2, Isolated from a Brackish Lake.</title>
        <authorList>
            <person name="Muraguchi Y."/>
            <person name="Kushimoto K."/>
            <person name="Ohtsubo Y."/>
            <person name="Suzuki T."/>
            <person name="Dohra H."/>
            <person name="Kimbara K."/>
            <person name="Shintani M."/>
        </authorList>
    </citation>
    <scope>NUCLEOTIDE SEQUENCE [LARGE SCALE GENOMIC DNA]</scope>
    <source>
        <strain evidence="9 10">M8-2</strain>
    </source>
</reference>
<dbReference type="AlphaFoldDB" id="A0A142EPK0"/>
<evidence type="ECO:0000259" key="8">
    <source>
        <dbReference type="SMART" id="SM00382"/>
    </source>
</evidence>
<dbReference type="SUPFAM" id="SSF52540">
    <property type="entry name" value="P-loop containing nucleoside triphosphate hydrolases"/>
    <property type="match status" value="1"/>
</dbReference>
<keyword evidence="7" id="KW-0472">Membrane</keyword>
<evidence type="ECO:0000313" key="9">
    <source>
        <dbReference type="EMBL" id="AMQ57055.1"/>
    </source>
</evidence>
<evidence type="ECO:0000313" key="10">
    <source>
        <dbReference type="Proteomes" id="UP000073816"/>
    </source>
</evidence>
<dbReference type="GO" id="GO:0016887">
    <property type="term" value="F:ATP hydrolysis activity"/>
    <property type="evidence" value="ECO:0007669"/>
    <property type="project" value="InterPro"/>
</dbReference>
<sequence>MYYLQQIHIPVEKETFFPFSVPAFAKQDRLILEQPISVFVGENGSGKSTLLKALALKINLPAIGSLDLETDETLDGFRSFSNSIRLIWNKNRNYRGFFFRAEDYFGFVKRLKNIDVELKNDIVDFEKNLSGYGRKIAVGAVNGQKEALTRKYGDLTQVSHGEGFLKVLQSRIQTEGIYLIDEPEAALSPQRQLALFSMIKSMAANQGCQFIIATHSPILMSLPQAQVFQFDESGINPINVEETEHFTIMKNFLNNPDSFLRFL</sequence>
<dbReference type="OrthoDB" id="9784297at2"/>
<dbReference type="InterPro" id="IPR051535">
    <property type="entry name" value="Siderophore_ABC-ATPase"/>
</dbReference>
<gene>
    <name evidence="9" type="ORF">AO498_11465</name>
</gene>